<evidence type="ECO:0000313" key="2">
    <source>
        <dbReference type="EnsemblProtists" id="EKX42832"/>
    </source>
</evidence>
<reference evidence="3" key="2">
    <citation type="submission" date="2012-11" db="EMBL/GenBank/DDBJ databases">
        <authorList>
            <person name="Kuo A."/>
            <person name="Curtis B.A."/>
            <person name="Tanifuji G."/>
            <person name="Burki F."/>
            <person name="Gruber A."/>
            <person name="Irimia M."/>
            <person name="Maruyama S."/>
            <person name="Arias M.C."/>
            <person name="Ball S.G."/>
            <person name="Gile G.H."/>
            <person name="Hirakawa Y."/>
            <person name="Hopkins J.F."/>
            <person name="Rensing S.A."/>
            <person name="Schmutz J."/>
            <person name="Symeonidi A."/>
            <person name="Elias M."/>
            <person name="Eveleigh R.J."/>
            <person name="Herman E.K."/>
            <person name="Klute M.J."/>
            <person name="Nakayama T."/>
            <person name="Obornik M."/>
            <person name="Reyes-Prieto A."/>
            <person name="Armbrust E.V."/>
            <person name="Aves S.J."/>
            <person name="Beiko R.G."/>
            <person name="Coutinho P."/>
            <person name="Dacks J.B."/>
            <person name="Durnford D.G."/>
            <person name="Fast N.M."/>
            <person name="Green B.R."/>
            <person name="Grisdale C."/>
            <person name="Hempe F."/>
            <person name="Henrissat B."/>
            <person name="Hoppner M.P."/>
            <person name="Ishida K.-I."/>
            <person name="Kim E."/>
            <person name="Koreny L."/>
            <person name="Kroth P.G."/>
            <person name="Liu Y."/>
            <person name="Malik S.-B."/>
            <person name="Maier U.G."/>
            <person name="McRose D."/>
            <person name="Mock T."/>
            <person name="Neilson J.A."/>
            <person name="Onodera N.T."/>
            <person name="Poole A.M."/>
            <person name="Pritham E.J."/>
            <person name="Richards T.A."/>
            <person name="Rocap G."/>
            <person name="Roy S.W."/>
            <person name="Sarai C."/>
            <person name="Schaack S."/>
            <person name="Shirato S."/>
            <person name="Slamovits C.H."/>
            <person name="Spencer D.F."/>
            <person name="Suzuki S."/>
            <person name="Worden A.Z."/>
            <person name="Zauner S."/>
            <person name="Barry K."/>
            <person name="Bell C."/>
            <person name="Bharti A.K."/>
            <person name="Crow J.A."/>
            <person name="Grimwood J."/>
            <person name="Kramer R."/>
            <person name="Lindquist E."/>
            <person name="Lucas S."/>
            <person name="Salamov A."/>
            <person name="McFadden G.I."/>
            <person name="Lane C.E."/>
            <person name="Keeling P.J."/>
            <person name="Gray M.W."/>
            <person name="Grigoriev I.V."/>
            <person name="Archibald J.M."/>
        </authorList>
    </citation>
    <scope>NUCLEOTIDE SEQUENCE</scope>
    <source>
        <strain evidence="3">CCMP2712</strain>
    </source>
</reference>
<dbReference type="GeneID" id="17299461"/>
<dbReference type="KEGG" id="gtt:GUITHDRAFT_111201"/>
<evidence type="ECO:0000313" key="1">
    <source>
        <dbReference type="EMBL" id="EKX42832.1"/>
    </source>
</evidence>
<dbReference type="Proteomes" id="UP000011087">
    <property type="component" value="Unassembled WGS sequence"/>
</dbReference>
<evidence type="ECO:0000313" key="3">
    <source>
        <dbReference type="Proteomes" id="UP000011087"/>
    </source>
</evidence>
<accession>L1J3G3</accession>
<protein>
    <submittedName>
        <fullName evidence="1 2">Uncharacterized protein</fullName>
    </submittedName>
</protein>
<dbReference type="EnsemblProtists" id="EKX42832">
    <property type="protein sequence ID" value="EKX42832"/>
    <property type="gene ID" value="GUITHDRAFT_111201"/>
</dbReference>
<sequence length="205" mass="23337">MVKEVMESKGEEKRDGLISLALPKRHVLISERMETSRNLASVSLLLVLSQLIVPTISYIPTSCRWPGRLNVMQRAVSLRCTGDGGSRDEETESLRQYRNIESWYEARISKDPISAEDLANYAIYLQVVRGKAERAALMYEMALRVDPILSRKVALDQWIRNVSAADLVSISLAKMSSPLIPRLALAKVMVPRIRVRRIMLPKRRY</sequence>
<dbReference type="HOGENOM" id="CLU_1339729_0_0_1"/>
<gene>
    <name evidence="1" type="ORF">GUITHDRAFT_111201</name>
</gene>
<reference evidence="2" key="3">
    <citation type="submission" date="2016-03" db="UniProtKB">
        <authorList>
            <consortium name="EnsemblProtists"/>
        </authorList>
    </citation>
    <scope>IDENTIFICATION</scope>
</reference>
<proteinExistence type="predicted"/>
<name>L1J3G3_GUITC</name>
<dbReference type="AlphaFoldDB" id="L1J3G3"/>
<keyword evidence="3" id="KW-1185">Reference proteome</keyword>
<dbReference type="RefSeq" id="XP_005829812.1">
    <property type="nucleotide sequence ID" value="XM_005829755.1"/>
</dbReference>
<organism evidence="1">
    <name type="scientific">Guillardia theta (strain CCMP2712)</name>
    <name type="common">Cryptophyte</name>
    <dbReference type="NCBI Taxonomy" id="905079"/>
    <lineage>
        <taxon>Eukaryota</taxon>
        <taxon>Cryptophyceae</taxon>
        <taxon>Pyrenomonadales</taxon>
        <taxon>Geminigeraceae</taxon>
        <taxon>Guillardia</taxon>
    </lineage>
</organism>
<dbReference type="PaxDb" id="55529-EKX42832"/>
<reference evidence="1 3" key="1">
    <citation type="journal article" date="2012" name="Nature">
        <title>Algal genomes reveal evolutionary mosaicism and the fate of nucleomorphs.</title>
        <authorList>
            <consortium name="DOE Joint Genome Institute"/>
            <person name="Curtis B.A."/>
            <person name="Tanifuji G."/>
            <person name="Burki F."/>
            <person name="Gruber A."/>
            <person name="Irimia M."/>
            <person name="Maruyama S."/>
            <person name="Arias M.C."/>
            <person name="Ball S.G."/>
            <person name="Gile G.H."/>
            <person name="Hirakawa Y."/>
            <person name="Hopkins J.F."/>
            <person name="Kuo A."/>
            <person name="Rensing S.A."/>
            <person name="Schmutz J."/>
            <person name="Symeonidi A."/>
            <person name="Elias M."/>
            <person name="Eveleigh R.J."/>
            <person name="Herman E.K."/>
            <person name="Klute M.J."/>
            <person name="Nakayama T."/>
            <person name="Obornik M."/>
            <person name="Reyes-Prieto A."/>
            <person name="Armbrust E.V."/>
            <person name="Aves S.J."/>
            <person name="Beiko R.G."/>
            <person name="Coutinho P."/>
            <person name="Dacks J.B."/>
            <person name="Durnford D.G."/>
            <person name="Fast N.M."/>
            <person name="Green B.R."/>
            <person name="Grisdale C.J."/>
            <person name="Hempel F."/>
            <person name="Henrissat B."/>
            <person name="Hoppner M.P."/>
            <person name="Ishida K."/>
            <person name="Kim E."/>
            <person name="Koreny L."/>
            <person name="Kroth P.G."/>
            <person name="Liu Y."/>
            <person name="Malik S.B."/>
            <person name="Maier U.G."/>
            <person name="McRose D."/>
            <person name="Mock T."/>
            <person name="Neilson J.A."/>
            <person name="Onodera N.T."/>
            <person name="Poole A.M."/>
            <person name="Pritham E.J."/>
            <person name="Richards T.A."/>
            <person name="Rocap G."/>
            <person name="Roy S.W."/>
            <person name="Sarai C."/>
            <person name="Schaack S."/>
            <person name="Shirato S."/>
            <person name="Slamovits C.H."/>
            <person name="Spencer D.F."/>
            <person name="Suzuki S."/>
            <person name="Worden A.Z."/>
            <person name="Zauner S."/>
            <person name="Barry K."/>
            <person name="Bell C."/>
            <person name="Bharti A.K."/>
            <person name="Crow J.A."/>
            <person name="Grimwood J."/>
            <person name="Kramer R."/>
            <person name="Lindquist E."/>
            <person name="Lucas S."/>
            <person name="Salamov A."/>
            <person name="McFadden G.I."/>
            <person name="Lane C.E."/>
            <person name="Keeling P.J."/>
            <person name="Gray M.W."/>
            <person name="Grigoriev I.V."/>
            <person name="Archibald J.M."/>
        </authorList>
    </citation>
    <scope>NUCLEOTIDE SEQUENCE</scope>
    <source>
        <strain evidence="1 3">CCMP2712</strain>
    </source>
</reference>
<dbReference type="EMBL" id="JH993014">
    <property type="protein sequence ID" value="EKX42832.1"/>
    <property type="molecule type" value="Genomic_DNA"/>
</dbReference>